<dbReference type="AlphaFoldDB" id="A0A1R1BS07"/>
<dbReference type="RefSeq" id="WP_076332735.1">
    <property type="nucleotide sequence ID" value="NZ_MRTJ01000007.1"/>
</dbReference>
<evidence type="ECO:0000256" key="1">
    <source>
        <dbReference type="SAM" id="Phobius"/>
    </source>
</evidence>
<proteinExistence type="predicted"/>
<protein>
    <submittedName>
        <fullName evidence="2">Uncharacterized protein</fullName>
    </submittedName>
</protein>
<dbReference type="EMBL" id="MRTJ01000007">
    <property type="protein sequence ID" value="OMF12636.1"/>
    <property type="molecule type" value="Genomic_DNA"/>
</dbReference>
<organism evidence="2 3">
    <name type="scientific">Paenibacillus amylolyticus</name>
    <dbReference type="NCBI Taxonomy" id="1451"/>
    <lineage>
        <taxon>Bacteria</taxon>
        <taxon>Bacillati</taxon>
        <taxon>Bacillota</taxon>
        <taxon>Bacilli</taxon>
        <taxon>Bacillales</taxon>
        <taxon>Paenibacillaceae</taxon>
        <taxon>Paenibacillus</taxon>
    </lineage>
</organism>
<evidence type="ECO:0000313" key="2">
    <source>
        <dbReference type="EMBL" id="OMF12636.1"/>
    </source>
</evidence>
<reference evidence="2 3" key="1">
    <citation type="submission" date="2016-11" db="EMBL/GenBank/DDBJ databases">
        <title>Paenibacillus species isolates.</title>
        <authorList>
            <person name="Beno S.M."/>
        </authorList>
    </citation>
    <scope>NUCLEOTIDE SEQUENCE [LARGE SCALE GENOMIC DNA]</scope>
    <source>
        <strain evidence="2 3">FSL H8-0246</strain>
    </source>
</reference>
<keyword evidence="1" id="KW-0472">Membrane</keyword>
<feature type="transmembrane region" description="Helical" evidence="1">
    <location>
        <begin position="37"/>
        <end position="56"/>
    </location>
</feature>
<keyword evidence="1" id="KW-0812">Transmembrane</keyword>
<comment type="caution">
    <text evidence="2">The sequence shown here is derived from an EMBL/GenBank/DDBJ whole genome shotgun (WGS) entry which is preliminary data.</text>
</comment>
<name>A0A1R1BS07_PAEAM</name>
<evidence type="ECO:0000313" key="3">
    <source>
        <dbReference type="Proteomes" id="UP000187134"/>
    </source>
</evidence>
<keyword evidence="1" id="KW-1133">Transmembrane helix</keyword>
<gene>
    <name evidence="2" type="ORF">BK131_18650</name>
</gene>
<dbReference type="Proteomes" id="UP000187134">
    <property type="component" value="Unassembled WGS sequence"/>
</dbReference>
<sequence length="60" mass="6071">MINQLNSKSYKLMSAGVVVLLLASVISGEGSVVKDAVQGVMMGAGAVFAAVGLWMAGSKK</sequence>
<accession>A0A1R1BS07</accession>